<sequence>METQNATVNWHYSSPQVAAIISGILCLLAIPLIYNVIFHPLARVPGPFLAKFNDFWHAYQLYTNVRHETLCKLHDKYGPLVRLGPSTVSVDTTEGFQKVYSATSPIDKSPFYQSFTPGFQSSFSSMGSAYKEKKSILSQAFAQKKLDAMETAFTEHIWKLCEVMKSQSEVNLDDCLSALTVDILSDVCFGETFDLLHNPTEKTKISDGLVQAAKFVSMEGTLWRWPLLQRLIRKFSYNHTTRGYPAKMAMSAMIKQRQNPSGRQDIFNYLLTAKSPTTGTPFPDRELFGEAIVMFVAGSDTTSTALLTILWHLLAHKDAYDKVALEVRSTVTTRDDLNYHKIQHLPYLRAVIEEGLRIFPPNAGFIPRQVFQSDGAFVLHGISMPVGTEVGVANMAMHRNPKYFERPNDFIPERWIGDGQSAVKDKSAFSPFSKGPRACLGRTMAYMEMSLALAAMFLEMDMEFEDPGSEARQGYTATDSFVLSNWRAFESLLWWKAAPLLRSQQSGRGCRSRDWKKAQAMRHVHKNML</sequence>
<feature type="transmembrane region" description="Helical" evidence="10">
    <location>
        <begin position="17"/>
        <end position="37"/>
    </location>
</feature>
<proteinExistence type="inferred from homology"/>
<evidence type="ECO:0000256" key="4">
    <source>
        <dbReference type="ARBA" id="ARBA00022723"/>
    </source>
</evidence>
<name>A0AAI9V3Q2_9PEZI</name>
<keyword evidence="10" id="KW-0812">Transmembrane</keyword>
<dbReference type="Gene3D" id="1.10.630.10">
    <property type="entry name" value="Cytochrome P450"/>
    <property type="match status" value="1"/>
</dbReference>
<dbReference type="GO" id="GO:0016705">
    <property type="term" value="F:oxidoreductase activity, acting on paired donors, with incorporation or reduction of molecular oxygen"/>
    <property type="evidence" value="ECO:0007669"/>
    <property type="project" value="InterPro"/>
</dbReference>
<organism evidence="11 12">
    <name type="scientific">Colletotrichum melonis</name>
    <dbReference type="NCBI Taxonomy" id="1209925"/>
    <lineage>
        <taxon>Eukaryota</taxon>
        <taxon>Fungi</taxon>
        <taxon>Dikarya</taxon>
        <taxon>Ascomycota</taxon>
        <taxon>Pezizomycotina</taxon>
        <taxon>Sordariomycetes</taxon>
        <taxon>Hypocreomycetidae</taxon>
        <taxon>Glomerellales</taxon>
        <taxon>Glomerellaceae</taxon>
        <taxon>Colletotrichum</taxon>
        <taxon>Colletotrichum acutatum species complex</taxon>
    </lineage>
</organism>
<accession>A0AAI9V3Q2</accession>
<dbReference type="InterPro" id="IPR002401">
    <property type="entry name" value="Cyt_P450_E_grp-I"/>
</dbReference>
<reference evidence="11 12" key="1">
    <citation type="submission" date="2016-10" db="EMBL/GenBank/DDBJ databases">
        <title>The genome sequence of Colletotrichum fioriniae PJ7.</title>
        <authorList>
            <person name="Baroncelli R."/>
        </authorList>
    </citation>
    <scope>NUCLEOTIDE SEQUENCE [LARGE SCALE GENOMIC DNA]</scope>
    <source>
        <strain evidence="11">Col 31</strain>
    </source>
</reference>
<comment type="cofactor">
    <cofactor evidence="1 8">
        <name>heme</name>
        <dbReference type="ChEBI" id="CHEBI:30413"/>
    </cofactor>
</comment>
<evidence type="ECO:0000256" key="2">
    <source>
        <dbReference type="ARBA" id="ARBA00010617"/>
    </source>
</evidence>
<dbReference type="EMBL" id="MLGG01000001">
    <property type="protein sequence ID" value="KAK1470012.1"/>
    <property type="molecule type" value="Genomic_DNA"/>
</dbReference>
<dbReference type="Proteomes" id="UP001239795">
    <property type="component" value="Unassembled WGS sequence"/>
</dbReference>
<dbReference type="GO" id="GO:0020037">
    <property type="term" value="F:heme binding"/>
    <property type="evidence" value="ECO:0007669"/>
    <property type="project" value="InterPro"/>
</dbReference>
<evidence type="ECO:0000313" key="12">
    <source>
        <dbReference type="Proteomes" id="UP001239795"/>
    </source>
</evidence>
<keyword evidence="4 8" id="KW-0479">Metal-binding</keyword>
<evidence type="ECO:0000256" key="9">
    <source>
        <dbReference type="RuleBase" id="RU000461"/>
    </source>
</evidence>
<gene>
    <name evidence="11" type="ORF">CMEL01_01779</name>
</gene>
<feature type="binding site" description="axial binding residue" evidence="8">
    <location>
        <position position="439"/>
    </location>
    <ligand>
        <name>heme</name>
        <dbReference type="ChEBI" id="CHEBI:30413"/>
    </ligand>
    <ligandPart>
        <name>Fe</name>
        <dbReference type="ChEBI" id="CHEBI:18248"/>
    </ligandPart>
</feature>
<dbReference type="AlphaFoldDB" id="A0AAI9V3Q2"/>
<evidence type="ECO:0000256" key="7">
    <source>
        <dbReference type="ARBA" id="ARBA00023033"/>
    </source>
</evidence>
<evidence type="ECO:0008006" key="13">
    <source>
        <dbReference type="Google" id="ProtNLM"/>
    </source>
</evidence>
<dbReference type="InterPro" id="IPR017972">
    <property type="entry name" value="Cyt_P450_CS"/>
</dbReference>
<dbReference type="PANTHER" id="PTHR24305">
    <property type="entry name" value="CYTOCHROME P450"/>
    <property type="match status" value="1"/>
</dbReference>
<dbReference type="GO" id="GO:0004497">
    <property type="term" value="F:monooxygenase activity"/>
    <property type="evidence" value="ECO:0007669"/>
    <property type="project" value="UniProtKB-KW"/>
</dbReference>
<evidence type="ECO:0000256" key="8">
    <source>
        <dbReference type="PIRSR" id="PIRSR602401-1"/>
    </source>
</evidence>
<evidence type="ECO:0000256" key="1">
    <source>
        <dbReference type="ARBA" id="ARBA00001971"/>
    </source>
</evidence>
<dbReference type="InterPro" id="IPR036396">
    <property type="entry name" value="Cyt_P450_sf"/>
</dbReference>
<comment type="similarity">
    <text evidence="2 9">Belongs to the cytochrome P450 family.</text>
</comment>
<comment type="caution">
    <text evidence="11">The sequence shown here is derived from an EMBL/GenBank/DDBJ whole genome shotgun (WGS) entry which is preliminary data.</text>
</comment>
<keyword evidence="6 8" id="KW-0408">Iron</keyword>
<keyword evidence="7 9" id="KW-0503">Monooxygenase</keyword>
<dbReference type="PRINTS" id="PR00463">
    <property type="entry name" value="EP450I"/>
</dbReference>
<dbReference type="PANTHER" id="PTHR24305:SF237">
    <property type="entry name" value="CYTOCHROME P450 MONOOXYGENASE ATNE-RELATED"/>
    <property type="match status" value="1"/>
</dbReference>
<evidence type="ECO:0000256" key="5">
    <source>
        <dbReference type="ARBA" id="ARBA00023002"/>
    </source>
</evidence>
<keyword evidence="3 8" id="KW-0349">Heme</keyword>
<keyword evidence="5 9" id="KW-0560">Oxidoreductase</keyword>
<dbReference type="CDD" id="cd11061">
    <property type="entry name" value="CYP67-like"/>
    <property type="match status" value="1"/>
</dbReference>
<dbReference type="InterPro" id="IPR001128">
    <property type="entry name" value="Cyt_P450"/>
</dbReference>
<dbReference type="PROSITE" id="PS00086">
    <property type="entry name" value="CYTOCHROME_P450"/>
    <property type="match status" value="1"/>
</dbReference>
<dbReference type="SUPFAM" id="SSF48264">
    <property type="entry name" value="Cytochrome P450"/>
    <property type="match status" value="1"/>
</dbReference>
<keyword evidence="10" id="KW-1133">Transmembrane helix</keyword>
<evidence type="ECO:0000313" key="11">
    <source>
        <dbReference type="EMBL" id="KAK1470012.1"/>
    </source>
</evidence>
<evidence type="ECO:0000256" key="3">
    <source>
        <dbReference type="ARBA" id="ARBA00022617"/>
    </source>
</evidence>
<protein>
    <recommendedName>
        <fullName evidence="13">Cytochrome P450</fullName>
    </recommendedName>
</protein>
<keyword evidence="10" id="KW-0472">Membrane</keyword>
<keyword evidence="12" id="KW-1185">Reference proteome</keyword>
<dbReference type="Pfam" id="PF00067">
    <property type="entry name" value="p450"/>
    <property type="match status" value="1"/>
</dbReference>
<dbReference type="PRINTS" id="PR00385">
    <property type="entry name" value="P450"/>
</dbReference>
<evidence type="ECO:0000256" key="6">
    <source>
        <dbReference type="ARBA" id="ARBA00023004"/>
    </source>
</evidence>
<dbReference type="GO" id="GO:0005506">
    <property type="term" value="F:iron ion binding"/>
    <property type="evidence" value="ECO:0007669"/>
    <property type="project" value="InterPro"/>
</dbReference>
<dbReference type="InterPro" id="IPR050121">
    <property type="entry name" value="Cytochrome_P450_monoxygenase"/>
</dbReference>
<evidence type="ECO:0000256" key="10">
    <source>
        <dbReference type="SAM" id="Phobius"/>
    </source>
</evidence>